<evidence type="ECO:0000313" key="2">
    <source>
        <dbReference type="Proteomes" id="UP000694501"/>
    </source>
</evidence>
<gene>
    <name evidence="1" type="ORF">JGS22_023850</name>
</gene>
<evidence type="ECO:0000313" key="1">
    <source>
        <dbReference type="EMBL" id="MBU7600580.1"/>
    </source>
</evidence>
<dbReference type="InterPro" id="IPR016024">
    <property type="entry name" value="ARM-type_fold"/>
</dbReference>
<dbReference type="SUPFAM" id="SSF48371">
    <property type="entry name" value="ARM repeat"/>
    <property type="match status" value="1"/>
</dbReference>
<name>A0A949JUZ1_9ACTN</name>
<organism evidence="1 2">
    <name type="scientific">Streptomyces tardus</name>
    <dbReference type="NCBI Taxonomy" id="2780544"/>
    <lineage>
        <taxon>Bacteria</taxon>
        <taxon>Bacillati</taxon>
        <taxon>Actinomycetota</taxon>
        <taxon>Actinomycetes</taxon>
        <taxon>Kitasatosporales</taxon>
        <taxon>Streptomycetaceae</taxon>
        <taxon>Streptomyces</taxon>
    </lineage>
</organism>
<dbReference type="EMBL" id="JAELVF020000004">
    <property type="protein sequence ID" value="MBU7600580.1"/>
    <property type="molecule type" value="Genomic_DNA"/>
</dbReference>
<keyword evidence="2" id="KW-1185">Reference proteome</keyword>
<dbReference type="InterPro" id="IPR011989">
    <property type="entry name" value="ARM-like"/>
</dbReference>
<protein>
    <submittedName>
        <fullName evidence="1">HEAT repeat domain-containing protein</fullName>
    </submittedName>
</protein>
<dbReference type="Gene3D" id="1.25.10.10">
    <property type="entry name" value="Leucine-rich Repeat Variant"/>
    <property type="match status" value="1"/>
</dbReference>
<accession>A0A949JUZ1</accession>
<dbReference type="RefSeq" id="WP_211040588.1">
    <property type="nucleotide sequence ID" value="NZ_JAELVF020000004.1"/>
</dbReference>
<proteinExistence type="predicted"/>
<sequence length="214" mass="22906">MDDWLSALLHRARAEASRGAATGDPERSGPRAYERLATWSVRAAAREPRTAKPARDALARVLTEQGHPVWAQEVAACALAGAGDRRAFETLVFLLNYREPVRASAAAEALARLGDPRTARAAAALAGNELRTAYALESVRLLARLGAPESVPVLVATLRRLLAGPGHYWPIARACVEGLGVLRDVRARPVLTAATGFPQLRETATTALARLPRP</sequence>
<comment type="caution">
    <text evidence="1">The sequence shown here is derived from an EMBL/GenBank/DDBJ whole genome shotgun (WGS) entry which is preliminary data.</text>
</comment>
<dbReference type="AlphaFoldDB" id="A0A949JUZ1"/>
<dbReference type="Proteomes" id="UP000694501">
    <property type="component" value="Unassembled WGS sequence"/>
</dbReference>
<reference evidence="1" key="1">
    <citation type="submission" date="2021-06" db="EMBL/GenBank/DDBJ databases">
        <title>Sequencing of actinobacteria type strains.</title>
        <authorList>
            <person name="Nguyen G.-S."/>
            <person name="Wentzel A."/>
        </authorList>
    </citation>
    <scope>NUCLEOTIDE SEQUENCE</scope>
    <source>
        <strain evidence="1">P38-E01</strain>
    </source>
</reference>